<protein>
    <recommendedName>
        <fullName evidence="5">Beta-glucosidase</fullName>
    </recommendedName>
</protein>
<sequence length="159" mass="18296">MWKNAKPQGGKVKFALFFFRVDCHKFNLIDRDDFRDFAELCFKEFGDRVKSWSTFNEPWSFSTGGYDSTTFIGCPAGDSSTEPYLVAHHIILSHAAAAKLYREKYKPSQKGQIGIVLVTNWMKGKLSLYPPWFTLFLHNPPMVSKAIHNPLMVWIKVSK</sequence>
<evidence type="ECO:0000256" key="1">
    <source>
        <dbReference type="ARBA" id="ARBA00010838"/>
    </source>
</evidence>
<evidence type="ECO:0000313" key="4">
    <source>
        <dbReference type="Proteomes" id="UP000295252"/>
    </source>
</evidence>
<accession>A0A068UT53</accession>
<keyword evidence="4" id="KW-1185">Reference proteome</keyword>
<evidence type="ECO:0008006" key="5">
    <source>
        <dbReference type="Google" id="ProtNLM"/>
    </source>
</evidence>
<evidence type="ECO:0000313" key="3">
    <source>
        <dbReference type="EMBL" id="CDP10798.1"/>
    </source>
</evidence>
<gene>
    <name evidence="3" type="ORF">GSCOC_T00031670001</name>
</gene>
<dbReference type="Gramene" id="CDP10798">
    <property type="protein sequence ID" value="CDP10798"/>
    <property type="gene ID" value="GSCOC_T00031670001"/>
</dbReference>
<proteinExistence type="inferred from homology"/>
<dbReference type="InterPro" id="IPR017853">
    <property type="entry name" value="GH"/>
</dbReference>
<dbReference type="STRING" id="49390.A0A068UT53"/>
<dbReference type="Proteomes" id="UP000295252">
    <property type="component" value="Chromosome VII"/>
</dbReference>
<dbReference type="AlphaFoldDB" id="A0A068UT53"/>
<dbReference type="EMBL" id="HG739131">
    <property type="protein sequence ID" value="CDP10798.1"/>
    <property type="molecule type" value="Genomic_DNA"/>
</dbReference>
<dbReference type="PANTHER" id="PTHR10353">
    <property type="entry name" value="GLYCOSYL HYDROLASE"/>
    <property type="match status" value="1"/>
</dbReference>
<reference evidence="4" key="1">
    <citation type="journal article" date="2014" name="Science">
        <title>The coffee genome provides insight into the convergent evolution of caffeine biosynthesis.</title>
        <authorList>
            <person name="Denoeud F."/>
            <person name="Carretero-Paulet L."/>
            <person name="Dereeper A."/>
            <person name="Droc G."/>
            <person name="Guyot R."/>
            <person name="Pietrella M."/>
            <person name="Zheng C."/>
            <person name="Alberti A."/>
            <person name="Anthony F."/>
            <person name="Aprea G."/>
            <person name="Aury J.M."/>
            <person name="Bento P."/>
            <person name="Bernard M."/>
            <person name="Bocs S."/>
            <person name="Campa C."/>
            <person name="Cenci A."/>
            <person name="Combes M.C."/>
            <person name="Crouzillat D."/>
            <person name="Da Silva C."/>
            <person name="Daddiego L."/>
            <person name="De Bellis F."/>
            <person name="Dussert S."/>
            <person name="Garsmeur O."/>
            <person name="Gayraud T."/>
            <person name="Guignon V."/>
            <person name="Jahn K."/>
            <person name="Jamilloux V."/>
            <person name="Joet T."/>
            <person name="Labadie K."/>
            <person name="Lan T."/>
            <person name="Leclercq J."/>
            <person name="Lepelley M."/>
            <person name="Leroy T."/>
            <person name="Li L.T."/>
            <person name="Librado P."/>
            <person name="Lopez L."/>
            <person name="Munoz A."/>
            <person name="Noel B."/>
            <person name="Pallavicini A."/>
            <person name="Perrotta G."/>
            <person name="Poncet V."/>
            <person name="Pot D."/>
            <person name="Priyono X."/>
            <person name="Rigoreau M."/>
            <person name="Rouard M."/>
            <person name="Rozas J."/>
            <person name="Tranchant-Dubreuil C."/>
            <person name="VanBuren R."/>
            <person name="Zhang Q."/>
            <person name="Andrade A.C."/>
            <person name="Argout X."/>
            <person name="Bertrand B."/>
            <person name="de Kochko A."/>
            <person name="Graziosi G."/>
            <person name="Henry R.J."/>
            <person name="Jayarama X."/>
            <person name="Ming R."/>
            <person name="Nagai C."/>
            <person name="Rounsley S."/>
            <person name="Sankoff D."/>
            <person name="Giuliano G."/>
            <person name="Albert V.A."/>
            <person name="Wincker P."/>
            <person name="Lashermes P."/>
        </authorList>
    </citation>
    <scope>NUCLEOTIDE SEQUENCE [LARGE SCALE GENOMIC DNA]</scope>
    <source>
        <strain evidence="4">cv. DH200-94</strain>
    </source>
</reference>
<dbReference type="Gene3D" id="3.20.20.80">
    <property type="entry name" value="Glycosidases"/>
    <property type="match status" value="1"/>
</dbReference>
<comment type="similarity">
    <text evidence="1 2">Belongs to the glycosyl hydrolase 1 family.</text>
</comment>
<dbReference type="InterPro" id="IPR001360">
    <property type="entry name" value="Glyco_hydro_1"/>
</dbReference>
<dbReference type="InParanoid" id="A0A068UT53"/>
<dbReference type="Pfam" id="PF00232">
    <property type="entry name" value="Glyco_hydro_1"/>
    <property type="match status" value="1"/>
</dbReference>
<dbReference type="PhylomeDB" id="A0A068UT53"/>
<dbReference type="GO" id="GO:0008422">
    <property type="term" value="F:beta-glucosidase activity"/>
    <property type="evidence" value="ECO:0007669"/>
    <property type="project" value="TreeGrafter"/>
</dbReference>
<dbReference type="SUPFAM" id="SSF51445">
    <property type="entry name" value="(Trans)glycosidases"/>
    <property type="match status" value="1"/>
</dbReference>
<dbReference type="PANTHER" id="PTHR10353:SF318">
    <property type="entry name" value="BETA-GLUCOSIDASE 31-RELATED"/>
    <property type="match status" value="1"/>
</dbReference>
<dbReference type="GO" id="GO:0009821">
    <property type="term" value="P:alkaloid biosynthetic process"/>
    <property type="evidence" value="ECO:0007669"/>
    <property type="project" value="UniProtKB-ARBA"/>
</dbReference>
<evidence type="ECO:0000256" key="2">
    <source>
        <dbReference type="RuleBase" id="RU003690"/>
    </source>
</evidence>
<dbReference type="OrthoDB" id="65569at2759"/>
<organism evidence="3 4">
    <name type="scientific">Coffea canephora</name>
    <name type="common">Robusta coffee</name>
    <dbReference type="NCBI Taxonomy" id="49390"/>
    <lineage>
        <taxon>Eukaryota</taxon>
        <taxon>Viridiplantae</taxon>
        <taxon>Streptophyta</taxon>
        <taxon>Embryophyta</taxon>
        <taxon>Tracheophyta</taxon>
        <taxon>Spermatophyta</taxon>
        <taxon>Magnoliopsida</taxon>
        <taxon>eudicotyledons</taxon>
        <taxon>Gunneridae</taxon>
        <taxon>Pentapetalae</taxon>
        <taxon>asterids</taxon>
        <taxon>lamiids</taxon>
        <taxon>Gentianales</taxon>
        <taxon>Rubiaceae</taxon>
        <taxon>Ixoroideae</taxon>
        <taxon>Gardenieae complex</taxon>
        <taxon>Bertiereae - Coffeeae clade</taxon>
        <taxon>Coffeeae</taxon>
        <taxon>Coffea</taxon>
    </lineage>
</organism>
<name>A0A068UT53_COFCA</name>
<dbReference type="GO" id="GO:0005975">
    <property type="term" value="P:carbohydrate metabolic process"/>
    <property type="evidence" value="ECO:0007669"/>
    <property type="project" value="InterPro"/>
</dbReference>